<sequence>MGDRYFLEMTCPKCGLRDIDVYFAPTCDFVNWKCKCGHVVDLVKYTGITAEMASNKKEIQKMIKEAAYVIKNKKSH</sequence>
<gene>
    <name evidence="2" type="ORF">MM415A02811_0008</name>
    <name evidence="1" type="ORF">MM415B01433_0009</name>
</gene>
<reference evidence="2" key="1">
    <citation type="submission" date="2020-03" db="EMBL/GenBank/DDBJ databases">
        <title>The deep terrestrial virosphere.</title>
        <authorList>
            <person name="Holmfeldt K."/>
            <person name="Nilsson E."/>
            <person name="Simone D."/>
            <person name="Lopez-Fernandez M."/>
            <person name="Wu X."/>
            <person name="de Brujin I."/>
            <person name="Lundin D."/>
            <person name="Andersson A."/>
            <person name="Bertilsson S."/>
            <person name="Dopson M."/>
        </authorList>
    </citation>
    <scope>NUCLEOTIDE SEQUENCE</scope>
    <source>
        <strain evidence="2">MM415A02811</strain>
        <strain evidence="1">MM415B01433</strain>
    </source>
</reference>
<accession>A0A6M3JQY6</accession>
<proteinExistence type="predicted"/>
<dbReference type="AlphaFoldDB" id="A0A6M3JQY6"/>
<name>A0A6M3JQY6_9ZZZZ</name>
<dbReference type="EMBL" id="MT141332">
    <property type="protein sequence ID" value="QJA58618.1"/>
    <property type="molecule type" value="Genomic_DNA"/>
</dbReference>
<dbReference type="EMBL" id="MT141939">
    <property type="protein sequence ID" value="QJA72290.1"/>
    <property type="molecule type" value="Genomic_DNA"/>
</dbReference>
<evidence type="ECO:0000313" key="1">
    <source>
        <dbReference type="EMBL" id="QJA58618.1"/>
    </source>
</evidence>
<evidence type="ECO:0000313" key="2">
    <source>
        <dbReference type="EMBL" id="QJA72290.1"/>
    </source>
</evidence>
<protein>
    <submittedName>
        <fullName evidence="2">Uncharacterized protein</fullName>
    </submittedName>
</protein>
<organism evidence="2">
    <name type="scientific">viral metagenome</name>
    <dbReference type="NCBI Taxonomy" id="1070528"/>
    <lineage>
        <taxon>unclassified sequences</taxon>
        <taxon>metagenomes</taxon>
        <taxon>organismal metagenomes</taxon>
    </lineage>
</organism>